<comment type="caution">
    <text evidence="5">The sequence shown here is derived from an EMBL/GenBank/DDBJ whole genome shotgun (WGS) entry which is preliminary data.</text>
</comment>
<sequence length="503" mass="53917">MTVPGRTRRASAWFAALGVAVAVACGGGNAVSAAAAAPAKQQTNRSKQKAVAEAERVALQQKLNALKRDIGQTESAREDAADTLADSEAAISNANRQLRELAGETAQTNAKIAELSTQRETLTARIASQKGQLAKLLREQYVAGNEDRIKLLLSGDNPNRINRDLQLMSYVSQAQAALIESLRTNLAAVETNQAEAQNARDELVEIAEEENQQKAVLEQQKAKHAALVANLSKKLDTQRKEVGRVEQDEQRMGALVDRLNKLIEEQARAAAAEQKRKEQLAAARAAKLKAEAEARALALAKAKAEAKAERERIARENRNKPKAEQKPLPKVPQEVRPAPAPQIAQREPARPEPKDEGAAKPADVALAPAAPSGAFAALKGQMRAPLSGRLAAKFGSKRGDGPGWKGVVILAPEGSEVHAVAGGRVVFADWLRGFGNLIIVDHGGQYMSIYGYNQSLLRRVGEVVKAGDVIAAAGNSGGNEESGLYFELRHQGRAFDPAGWVRF</sequence>
<dbReference type="InterPro" id="IPR016047">
    <property type="entry name" value="M23ase_b-sheet_dom"/>
</dbReference>
<proteinExistence type="predicted"/>
<dbReference type="Pfam" id="PF01551">
    <property type="entry name" value="Peptidase_M23"/>
    <property type="match status" value="1"/>
</dbReference>
<feature type="compositionally biased region" description="Basic and acidic residues" evidence="2">
    <location>
        <begin position="309"/>
        <end position="327"/>
    </location>
</feature>
<feature type="coiled-coil region" evidence="1">
    <location>
        <begin position="49"/>
        <end position="139"/>
    </location>
</feature>
<feature type="signal peptide" evidence="3">
    <location>
        <begin position="1"/>
        <end position="24"/>
    </location>
</feature>
<dbReference type="SUPFAM" id="SSF51261">
    <property type="entry name" value="Duplicated hybrid motif"/>
    <property type="match status" value="1"/>
</dbReference>
<dbReference type="RefSeq" id="WP_145650998.1">
    <property type="nucleotide sequence ID" value="NZ_VLLB01000007.1"/>
</dbReference>
<gene>
    <name evidence="5" type="ORF">IP91_03927</name>
</gene>
<protein>
    <submittedName>
        <fullName evidence="5">Septal ring factor EnvC (AmiA/AmiB activator)</fullName>
    </submittedName>
</protein>
<evidence type="ECO:0000259" key="4">
    <source>
        <dbReference type="Pfam" id="PF01551"/>
    </source>
</evidence>
<evidence type="ECO:0000256" key="1">
    <source>
        <dbReference type="SAM" id="Coils"/>
    </source>
</evidence>
<evidence type="ECO:0000256" key="3">
    <source>
        <dbReference type="SAM" id="SignalP"/>
    </source>
</evidence>
<accession>A0A562R3Z1</accession>
<feature type="chain" id="PRO_5022150774" evidence="3">
    <location>
        <begin position="25"/>
        <end position="503"/>
    </location>
</feature>
<evidence type="ECO:0000256" key="2">
    <source>
        <dbReference type="SAM" id="MobiDB-lite"/>
    </source>
</evidence>
<organism evidence="5 6">
    <name type="scientific">Pseudoduganella lurida</name>
    <dbReference type="NCBI Taxonomy" id="1036180"/>
    <lineage>
        <taxon>Bacteria</taxon>
        <taxon>Pseudomonadati</taxon>
        <taxon>Pseudomonadota</taxon>
        <taxon>Betaproteobacteria</taxon>
        <taxon>Burkholderiales</taxon>
        <taxon>Oxalobacteraceae</taxon>
        <taxon>Telluria group</taxon>
        <taxon>Pseudoduganella</taxon>
    </lineage>
</organism>
<dbReference type="PANTHER" id="PTHR21666:SF270">
    <property type="entry name" value="MUREIN HYDROLASE ACTIVATOR ENVC"/>
    <property type="match status" value="1"/>
</dbReference>
<dbReference type="GO" id="GO:0004222">
    <property type="term" value="F:metalloendopeptidase activity"/>
    <property type="evidence" value="ECO:0007669"/>
    <property type="project" value="TreeGrafter"/>
</dbReference>
<feature type="domain" description="M23ase beta-sheet core" evidence="4">
    <location>
        <begin position="404"/>
        <end position="497"/>
    </location>
</feature>
<keyword evidence="6" id="KW-1185">Reference proteome</keyword>
<dbReference type="FunFam" id="2.70.70.10:FF:000003">
    <property type="entry name" value="Murein hydrolase activator EnvC"/>
    <property type="match status" value="1"/>
</dbReference>
<dbReference type="PANTHER" id="PTHR21666">
    <property type="entry name" value="PEPTIDASE-RELATED"/>
    <property type="match status" value="1"/>
</dbReference>
<name>A0A562R3Z1_9BURK</name>
<dbReference type="Proteomes" id="UP000318431">
    <property type="component" value="Unassembled WGS sequence"/>
</dbReference>
<dbReference type="OrthoDB" id="9784703at2"/>
<dbReference type="EMBL" id="VLLB01000007">
    <property type="protein sequence ID" value="TWI63086.1"/>
    <property type="molecule type" value="Genomic_DNA"/>
</dbReference>
<dbReference type="PROSITE" id="PS51257">
    <property type="entry name" value="PROKAR_LIPOPROTEIN"/>
    <property type="match status" value="1"/>
</dbReference>
<evidence type="ECO:0000313" key="5">
    <source>
        <dbReference type="EMBL" id="TWI63086.1"/>
    </source>
</evidence>
<dbReference type="InterPro" id="IPR050570">
    <property type="entry name" value="Cell_wall_metabolism_enzyme"/>
</dbReference>
<evidence type="ECO:0000313" key="6">
    <source>
        <dbReference type="Proteomes" id="UP000318431"/>
    </source>
</evidence>
<dbReference type="InterPro" id="IPR011055">
    <property type="entry name" value="Dup_hybrid_motif"/>
</dbReference>
<reference evidence="5 6" key="1">
    <citation type="journal article" date="2015" name="Stand. Genomic Sci.">
        <title>Genomic Encyclopedia of Bacterial and Archaeal Type Strains, Phase III: the genomes of soil and plant-associated and newly described type strains.</title>
        <authorList>
            <person name="Whitman W.B."/>
            <person name="Woyke T."/>
            <person name="Klenk H.P."/>
            <person name="Zhou Y."/>
            <person name="Lilburn T.G."/>
            <person name="Beck B.J."/>
            <person name="De Vos P."/>
            <person name="Vandamme P."/>
            <person name="Eisen J.A."/>
            <person name="Garrity G."/>
            <person name="Hugenholtz P."/>
            <person name="Kyrpides N.C."/>
        </authorList>
    </citation>
    <scope>NUCLEOTIDE SEQUENCE [LARGE SCALE GENOMIC DNA]</scope>
    <source>
        <strain evidence="5 6">CGMCC 1.10822</strain>
    </source>
</reference>
<keyword evidence="1" id="KW-0175">Coiled coil</keyword>
<feature type="region of interest" description="Disordered" evidence="2">
    <location>
        <begin position="309"/>
        <end position="360"/>
    </location>
</feature>
<dbReference type="Gene3D" id="2.70.70.10">
    <property type="entry name" value="Glucose Permease (Domain IIA)"/>
    <property type="match status" value="1"/>
</dbReference>
<dbReference type="Gene3D" id="6.10.250.3150">
    <property type="match status" value="1"/>
</dbReference>
<dbReference type="AlphaFoldDB" id="A0A562R3Z1"/>
<keyword evidence="3" id="KW-0732">Signal</keyword>
<feature type="compositionally biased region" description="Basic and acidic residues" evidence="2">
    <location>
        <begin position="347"/>
        <end position="358"/>
    </location>
</feature>
<dbReference type="CDD" id="cd12797">
    <property type="entry name" value="M23_peptidase"/>
    <property type="match status" value="1"/>
</dbReference>